<keyword evidence="2" id="KW-1185">Reference proteome</keyword>
<accession>A0A914DRA3</accession>
<evidence type="ECO:0000256" key="1">
    <source>
        <dbReference type="SAM" id="Phobius"/>
    </source>
</evidence>
<dbReference type="Proteomes" id="UP000887540">
    <property type="component" value="Unplaced"/>
</dbReference>
<dbReference type="Gene3D" id="1.20.1070.10">
    <property type="entry name" value="Rhodopsin 7-helix transmembrane proteins"/>
    <property type="match status" value="1"/>
</dbReference>
<feature type="transmembrane region" description="Helical" evidence="1">
    <location>
        <begin position="27"/>
        <end position="51"/>
    </location>
</feature>
<dbReference type="AlphaFoldDB" id="A0A914DRA3"/>
<sequence length="127" mass="14591">MKVHPAVAEKPKVFVTKKERIFGKLRLQAGAIITFTQIILLVPSLCVSLFYMTLDDGKPSPLINFIVFFLPLLSDFLNPIVLIWGLAAYREYFLYSICKRKRKHPMTKVSHKNESRIKTDAITISHN</sequence>
<organism evidence="2 3">
    <name type="scientific">Acrobeloides nanus</name>
    <dbReference type="NCBI Taxonomy" id="290746"/>
    <lineage>
        <taxon>Eukaryota</taxon>
        <taxon>Metazoa</taxon>
        <taxon>Ecdysozoa</taxon>
        <taxon>Nematoda</taxon>
        <taxon>Chromadorea</taxon>
        <taxon>Rhabditida</taxon>
        <taxon>Tylenchina</taxon>
        <taxon>Cephalobomorpha</taxon>
        <taxon>Cephaloboidea</taxon>
        <taxon>Cephalobidae</taxon>
        <taxon>Acrobeloides</taxon>
    </lineage>
</organism>
<dbReference type="WBParaSite" id="ACRNAN_scaffold3529.g10697.t1">
    <property type="protein sequence ID" value="ACRNAN_scaffold3529.g10697.t1"/>
    <property type="gene ID" value="ACRNAN_scaffold3529.g10697"/>
</dbReference>
<dbReference type="SUPFAM" id="SSF81321">
    <property type="entry name" value="Family A G protein-coupled receptor-like"/>
    <property type="match status" value="1"/>
</dbReference>
<keyword evidence="1" id="KW-1133">Transmembrane helix</keyword>
<keyword evidence="1" id="KW-0472">Membrane</keyword>
<name>A0A914DRA3_9BILA</name>
<reference evidence="3" key="1">
    <citation type="submission" date="2022-11" db="UniProtKB">
        <authorList>
            <consortium name="WormBaseParasite"/>
        </authorList>
    </citation>
    <scope>IDENTIFICATION</scope>
</reference>
<evidence type="ECO:0000313" key="3">
    <source>
        <dbReference type="WBParaSite" id="ACRNAN_scaffold3529.g10697.t1"/>
    </source>
</evidence>
<evidence type="ECO:0000313" key="2">
    <source>
        <dbReference type="Proteomes" id="UP000887540"/>
    </source>
</evidence>
<keyword evidence="1" id="KW-0812">Transmembrane</keyword>
<protein>
    <submittedName>
        <fullName evidence="3">G-protein coupled receptors family 1 profile domain-containing protein</fullName>
    </submittedName>
</protein>
<proteinExistence type="predicted"/>
<feature type="transmembrane region" description="Helical" evidence="1">
    <location>
        <begin position="63"/>
        <end position="89"/>
    </location>
</feature>